<feature type="compositionally biased region" description="Basic and acidic residues" evidence="1">
    <location>
        <begin position="1680"/>
        <end position="1689"/>
    </location>
</feature>
<sequence>MLFFFSSLMYFIASADKTICVYPPSSSAGWDCTVTINYDGQGDLTQLILQNFSQGKNSYIIKFKGPNQNIPYNISMKEFNESISLEFTYDIYSSNPIVTNFLFNDTLKLAKAKFKGSTYSPITASFLGSSIDAPNTEFVFSGMNINSEMKEATMKNITLEQSTHQFTRINANNVSINIRDNYNAVLKISNVTINSTEFVLSGENPSLSLTGSNNVVIDNQATNNSLLPSLYLTSFKNVTFQGNNFSSTNSIQANGVNRVISKISILPVVITSSSSTFLTIEKNISIKSFIGTGYSSVSLTIETDTQPTARMNVQLDEIKSGCLSPTTSWVDITVGKTSASGSPYSASNVNLIFKPCVGSGGSSTLTINNFTFSGKPFSSIEINADVTGPQTDKTLATLMNKSWNVVTIKSFTQETVDQFSLSFSKSINGFSSKPENSIIKVSSSQNERDYIIKLVASSYTTIPLVFCYGSYTCDGIKLDNLSKISTLVPAAQKMVNLTCSSDLTTPLDLSGLTTQNIIFTISSSSSYFTYQLSSINFGSESLNTHIETLVIQNIKLSGEYSFNVKQLFFTNCKALTSAKLNFNYTDGSVYSDSDSLIQLLPCASSQFPLVIIDHPGSPSSLYNKLNITNSTYSFSNSYDKTEIPRSSLPKLEVNAVFSSSIDYQITFSTKTFDYLKLNFSSRSTRSTPTLNVLLNSLNTVNTAKGLEISCGNIPTTVNLSKASMKSFVKLNGTAIRIVDEGAKADGNLCVCKTTPCNSSCGVDFTQVSYADLNQKITEIKDELISVSIVYDEDEVPVIKMKSLNNKNVIITNHGDNSQTSIKLDSSEGQMAGSNSTITFENIIVSHQAGDSLTIPNLVLKDVTLNETFNKVDLTVDTLESQFSNIVFKSVLIRKSLKLNGEAPKSEHKSVVSFGENATFSCTLPSVIEIEGHNLVLGPGKFDMTKIVPTFSFDVSEFTIVGNNGNINLFKGNFSFQAKSLKKLFINGTWATENSTRFITFIDFSADLFLGSEKIPLSLTYKSLGKTIYLTQSKAEILGAVYLNGGFYNEDLYISSTIQEKSNLTFQKIVSQMSFSANAFHILKSSITTTVVSISSTKQNSIVLSIYYNIDLDGESTFYIVEKFDSQKITEIRAQVNCTVEGLLSDKRIPPFINKEHLLLSVNVENQDTIQKHASMTFSSKSPNGFSAKNFDTKVVNNTLVFYAVNDPLKEPINLYYGDCVYGCNNMVQITDEYLTNMSRYIPFANSTVSILFKNKVTDGLEIDLSTVGGKITYLEMKYGDNSQLTIPTHIGNKVKSLKLDNIVVKNNESDVMEIDNVTCVNGGSFAAGSNLEKVFYIELNEDSVYYALFTDMPNTLNLSLQTSAPDFWFTPKGWMINSSTGNRIEFSAEKMPHICFYTNNGISLVFNVVKGLKEIHEIPITFGPNVKQIQIGYNWDELEKPSNISYKFYGNISTIKMTALSFPFNQWGIQYNGVIGILSRQMPLVVKNEYVLENNKLVFETQDSIIAGEVIFNSLIMKNNSSITLTESSRDNSLIIKSLSVEGKSTILDKAYLNGTVTFTPGSSLTQKVNFDNESVFNFEWQLNSMPSFNTSYNVATLPAKINIVYKGNATTGKGSEFDAFFENEQVLVTGCDCSNWNTVVSFKSDSSPFFASGESLSIGTKCESKKFMLVQTRKIVDDDQGKVTDSDSKSSPYTSIITSSHDDTQSNISISSSTKDDDNVTSITNTKTNTATESSENLTQVAPGQTTDKSDTIIFSEEGNLDESKSGGLPPAAVAGIVIGIIVVVIIVVIALIIIIKRKNHREPSYVNTDLDEDLDDDV</sequence>
<feature type="signal peptide" evidence="3">
    <location>
        <begin position="1"/>
        <end position="15"/>
    </location>
</feature>
<protein>
    <submittedName>
        <fullName evidence="4">Uncharacterized protein</fullName>
    </submittedName>
</protein>
<accession>A0A1J4JDT1</accession>
<dbReference type="EMBL" id="MLAK01001248">
    <property type="protein sequence ID" value="OHS95412.1"/>
    <property type="molecule type" value="Genomic_DNA"/>
</dbReference>
<dbReference type="RefSeq" id="XP_068348549.1">
    <property type="nucleotide sequence ID" value="XM_068495533.1"/>
</dbReference>
<keyword evidence="5" id="KW-1185">Reference proteome</keyword>
<keyword evidence="2" id="KW-1133">Transmembrane helix</keyword>
<dbReference type="VEuPathDB" id="TrichDB:TRFO_10561"/>
<evidence type="ECO:0000256" key="1">
    <source>
        <dbReference type="SAM" id="MobiDB-lite"/>
    </source>
</evidence>
<feature type="compositionally biased region" description="Low complexity" evidence="1">
    <location>
        <begin position="1722"/>
        <end position="1738"/>
    </location>
</feature>
<proteinExistence type="predicted"/>
<feature type="transmembrane region" description="Helical" evidence="2">
    <location>
        <begin position="1773"/>
        <end position="1797"/>
    </location>
</feature>
<evidence type="ECO:0000256" key="2">
    <source>
        <dbReference type="SAM" id="Phobius"/>
    </source>
</evidence>
<evidence type="ECO:0000256" key="3">
    <source>
        <dbReference type="SAM" id="SignalP"/>
    </source>
</evidence>
<keyword evidence="2" id="KW-0472">Membrane</keyword>
<dbReference type="GeneID" id="94830237"/>
<comment type="caution">
    <text evidence="4">The sequence shown here is derived from an EMBL/GenBank/DDBJ whole genome shotgun (WGS) entry which is preliminary data.</text>
</comment>
<evidence type="ECO:0000313" key="5">
    <source>
        <dbReference type="Proteomes" id="UP000179807"/>
    </source>
</evidence>
<feature type="region of interest" description="Disordered" evidence="1">
    <location>
        <begin position="1680"/>
        <end position="1747"/>
    </location>
</feature>
<keyword evidence="2" id="KW-0812">Transmembrane</keyword>
<feature type="compositionally biased region" description="Polar residues" evidence="1">
    <location>
        <begin position="1690"/>
        <end position="1714"/>
    </location>
</feature>
<keyword evidence="3" id="KW-0732">Signal</keyword>
<dbReference type="Proteomes" id="UP000179807">
    <property type="component" value="Unassembled WGS sequence"/>
</dbReference>
<organism evidence="4 5">
    <name type="scientific">Tritrichomonas foetus</name>
    <dbReference type="NCBI Taxonomy" id="1144522"/>
    <lineage>
        <taxon>Eukaryota</taxon>
        <taxon>Metamonada</taxon>
        <taxon>Parabasalia</taxon>
        <taxon>Tritrichomonadida</taxon>
        <taxon>Tritrichomonadidae</taxon>
        <taxon>Tritrichomonas</taxon>
    </lineage>
</organism>
<evidence type="ECO:0000313" key="4">
    <source>
        <dbReference type="EMBL" id="OHS95412.1"/>
    </source>
</evidence>
<reference evidence="4" key="1">
    <citation type="submission" date="2016-10" db="EMBL/GenBank/DDBJ databases">
        <authorList>
            <person name="Benchimol M."/>
            <person name="Almeida L.G."/>
            <person name="Vasconcelos A.T."/>
            <person name="Perreira-Neves A."/>
            <person name="Rosa I.A."/>
            <person name="Tasca T."/>
            <person name="Bogo M.R."/>
            <person name="de Souza W."/>
        </authorList>
    </citation>
    <scope>NUCLEOTIDE SEQUENCE [LARGE SCALE GENOMIC DNA]</scope>
    <source>
        <strain evidence="4">K</strain>
    </source>
</reference>
<gene>
    <name evidence="4" type="ORF">TRFO_10561</name>
</gene>
<name>A0A1J4JDT1_9EUKA</name>
<feature type="chain" id="PRO_5012362531" evidence="3">
    <location>
        <begin position="16"/>
        <end position="1820"/>
    </location>
</feature>